<dbReference type="InterPro" id="IPR016169">
    <property type="entry name" value="FAD-bd_PCMH_sub2"/>
</dbReference>
<keyword evidence="4" id="KW-0285">Flavoprotein</keyword>
<keyword evidence="7 12" id="KW-0274">FAD</keyword>
<comment type="caution">
    <text evidence="17">The sequence shown here is derived from an EMBL/GenBank/DDBJ whole genome shotgun (WGS) entry which is preliminary data.</text>
</comment>
<dbReference type="Pfam" id="PF01799">
    <property type="entry name" value="Fer2_2"/>
    <property type="match status" value="1"/>
</dbReference>
<dbReference type="Proteomes" id="UP000274822">
    <property type="component" value="Unassembled WGS sequence"/>
</dbReference>
<dbReference type="FunFam" id="3.90.1170.50:FF:000001">
    <property type="entry name" value="Aldehyde oxidase 1"/>
    <property type="match status" value="1"/>
</dbReference>
<dbReference type="Gene3D" id="3.90.1170.50">
    <property type="entry name" value="Aldehyde oxidase/xanthine dehydrogenase, a/b hammerhead"/>
    <property type="match status" value="1"/>
</dbReference>
<dbReference type="GO" id="GO:0006145">
    <property type="term" value="P:purine nucleobase catabolic process"/>
    <property type="evidence" value="ECO:0007669"/>
    <property type="project" value="UniProtKB-ARBA"/>
</dbReference>
<feature type="binding site" evidence="13">
    <location>
        <position position="112"/>
    </location>
    <ligand>
        <name>[2Fe-2S] cluster</name>
        <dbReference type="ChEBI" id="CHEBI:190135"/>
        <label>2</label>
    </ligand>
</feature>
<dbReference type="Pfam" id="PF01315">
    <property type="entry name" value="Ald_Xan_dh_C"/>
    <property type="match status" value="1"/>
</dbReference>
<evidence type="ECO:0000259" key="15">
    <source>
        <dbReference type="PROSITE" id="PS51085"/>
    </source>
</evidence>
<dbReference type="SUPFAM" id="SSF54665">
    <property type="entry name" value="CO dehydrogenase molybdoprotein N-domain-like"/>
    <property type="match status" value="1"/>
</dbReference>
<dbReference type="PIRSF" id="PIRSF000127">
    <property type="entry name" value="Xanthine_DH"/>
    <property type="match status" value="1"/>
</dbReference>
<dbReference type="InterPro" id="IPR008274">
    <property type="entry name" value="AldOxase/xan_DH_MoCoBD1"/>
</dbReference>
<dbReference type="Pfam" id="PF00111">
    <property type="entry name" value="Fer2"/>
    <property type="match status" value="1"/>
</dbReference>
<dbReference type="PROSITE" id="PS51085">
    <property type="entry name" value="2FE2S_FER_2"/>
    <property type="match status" value="1"/>
</dbReference>
<dbReference type="InterPro" id="IPR046867">
    <property type="entry name" value="AldOxase/xan_DH_MoCoBD2"/>
</dbReference>
<sequence length="1376" mass="151582">MDFSCQLTFFLNGTKVLIENPDPEVTLLQYVRSIGLTGTKLGCGQGACGACTVVVSSLNAVTQEITHSSATSCLLPICNLDGKHVITIEGIGSAEKPHAIQERIALGHGSQCGFCTPGFVMSLYGLLRSKRSGDGEEEAIKDEEIESAFDGNLCRCTGYRPILDAAKTFVSCPPGDHTHSSASYDDKVTVGCGRPDCCQFQKGAIETGSKLLFPEIQFKKYDPTQELIFPPYLASQKYTPQPLLFESQQTRIKWYRPVNLEQVLHIKTTFPSARIIAGNTSKGIETFQENRKSHRFTRTEDETLLYVGDVPELRVIQFEDHNGLTIGAAITATEFQAALTRAVRDYESSQTQPFLAFLKALNRYAGNQIRNIATVGGTIALAADFSDLNPLFIATNATIKILSSSTKVTRPIAASKFFRPTPITDTATIFNHSRTILQPTDIIVSIHIPTSFSLDPHHREFVRWYKQAQRQTASLAIVNVAFRVTLDTQTRRVVDAAVAVGGSRVASTSVVAERASNVLKGVTWGDTRDLHKVILALGEDVERYAGVGGKFEKSVVLGFLFRFWTELKEELGLVEDVDGVVSAAREIVRAPMKGTQDVLHHENEIIGKPLPHLTAMNQATGEAVFVDDMPKSERESYAEMVISQKPHAKILSIDPSAALDIPGVIAFISSEDIPGTKELVGMGKSEPFFAVDEVHAVGQYIGMVIADSKELAVEAARLVKIEYEELPAILTLKDAISKKSYLTPPFQINRGDVDQGFAQSAHIFEGEVHIGGQDHFYLETHSARVSPRFESNEYDLYVSSQNIKSCQEQMARALAIPYHKIRAHAFGGKETRVYSMIVGCAVASKKVKRPVRCMYNRDMDMIATGGRHPFYAKWKVGVAANGKILSLDLQLYSNGGWSLDSSYYVMIHAVMNSDNVYNIANFNIVGNVCRTNLPSNTAMRGFGSPQGLLVVEALMDEISRKLQIPLDKLHELNFYREGQPTLHKIPLLDFHAPTCYAQVKRQAEYERRRREVDEFNSQNKWRKRGLSILPTKHPLGYGGIVPLNQASAIVHMYMDGSVLLYHCGTEMGQGLNTKVVQVASEILCIPTSSIFISETTTDATPNPSTTGGSMGSDLNGAAVKLACETLAERLRPYREKMPEAPMDQIAEAAYNDRVNLTANGFYQTPLVADNAVYMYYSYGAAVTEVEMDVLSGDWSILRTDIVMDIGKCLNPALDVGQNSVMKQFLAISYLTYALSGMTTLEEIVFSSMTGEMKTKGPNTYKLPTAKCVEFYVTTFSLLPHFDPLLTSSVFLQGHPADLQHQPRQGRDLRKPAHHQPFQGGGRATVGSTACFALRDAILAARDTFGIKEHLPFKTPVTVEYIKLACTEGVDPTKLYA</sequence>
<feature type="binding site" evidence="12">
    <location>
        <position position="830"/>
    </location>
    <ligand>
        <name>substrate</name>
    </ligand>
</feature>
<dbReference type="InterPro" id="IPR036318">
    <property type="entry name" value="FAD-bd_PCMH-like_sf"/>
</dbReference>
<feature type="domain" description="FAD-binding PCMH-type" evidence="16">
    <location>
        <begin position="247"/>
        <end position="453"/>
    </location>
</feature>
<evidence type="ECO:0000256" key="14">
    <source>
        <dbReference type="SAM" id="MobiDB-lite"/>
    </source>
</evidence>
<dbReference type="GO" id="GO:0004854">
    <property type="term" value="F:xanthine dehydrogenase activity"/>
    <property type="evidence" value="ECO:0007669"/>
    <property type="project" value="UniProtKB-ARBA"/>
</dbReference>
<evidence type="ECO:0000313" key="18">
    <source>
        <dbReference type="Proteomes" id="UP000274822"/>
    </source>
</evidence>
<evidence type="ECO:0000256" key="5">
    <source>
        <dbReference type="ARBA" id="ARBA00022714"/>
    </source>
</evidence>
<feature type="binding site" evidence="13">
    <location>
        <position position="115"/>
    </location>
    <ligand>
        <name>[2Fe-2S] cluster</name>
        <dbReference type="ChEBI" id="CHEBI:190135"/>
        <label>2</label>
    </ligand>
</feature>
<feature type="binding site" evidence="13">
    <location>
        <position position="1108"/>
    </location>
    <ligand>
        <name>Mo-molybdopterin</name>
        <dbReference type="ChEBI" id="CHEBI:71302"/>
    </ligand>
    <ligandPart>
        <name>Mo</name>
        <dbReference type="ChEBI" id="CHEBI:28685"/>
    </ligandPart>
</feature>
<dbReference type="SUPFAM" id="SSF47741">
    <property type="entry name" value="CO dehydrogenase ISP C-domain like"/>
    <property type="match status" value="1"/>
</dbReference>
<dbReference type="Pfam" id="PF00941">
    <property type="entry name" value="FAD_binding_5"/>
    <property type="match status" value="1"/>
</dbReference>
<protein>
    <submittedName>
        <fullName evidence="17">Molybdopterin-binding domain of aldehyde dehydrogenase-domain-containing protein</fullName>
    </submittedName>
</protein>
<organism evidence="17 18">
    <name type="scientific">Jimgerdemannia flammicorona</name>
    <dbReference type="NCBI Taxonomy" id="994334"/>
    <lineage>
        <taxon>Eukaryota</taxon>
        <taxon>Fungi</taxon>
        <taxon>Fungi incertae sedis</taxon>
        <taxon>Mucoromycota</taxon>
        <taxon>Mucoromycotina</taxon>
        <taxon>Endogonomycetes</taxon>
        <taxon>Endogonales</taxon>
        <taxon>Endogonaceae</taxon>
        <taxon>Jimgerdemannia</taxon>
    </lineage>
</organism>
<gene>
    <name evidence="17" type="ORF">BC938DRAFT_473110</name>
</gene>
<comment type="cofactor">
    <cofactor evidence="11">
        <name>[2Fe-2S] cluster</name>
        <dbReference type="ChEBI" id="CHEBI:190135"/>
    </cofactor>
</comment>
<dbReference type="Pfam" id="PF03450">
    <property type="entry name" value="CO_deh_flav_C"/>
    <property type="match status" value="1"/>
</dbReference>
<keyword evidence="18" id="KW-1185">Reference proteome</keyword>
<dbReference type="InterPro" id="IPR005107">
    <property type="entry name" value="CO_DH_flav_C"/>
</dbReference>
<dbReference type="InterPro" id="IPR036683">
    <property type="entry name" value="CO_DH_flav_C_dom_sf"/>
</dbReference>
<keyword evidence="9 13" id="KW-0408">Iron</keyword>
<dbReference type="FunFam" id="3.30.365.10:FF:000002">
    <property type="entry name" value="Xanthine dehydrogenase oxidase"/>
    <property type="match status" value="1"/>
</dbReference>
<keyword evidence="6 13" id="KW-0479">Metal-binding</keyword>
<evidence type="ECO:0000313" key="17">
    <source>
        <dbReference type="EMBL" id="RUS33096.1"/>
    </source>
</evidence>
<feature type="domain" description="2Fe-2S ferredoxin-type" evidence="15">
    <location>
        <begin position="5"/>
        <end position="91"/>
    </location>
</feature>
<dbReference type="SUPFAM" id="SSF54292">
    <property type="entry name" value="2Fe-2S ferredoxin-like"/>
    <property type="match status" value="1"/>
</dbReference>
<comment type="similarity">
    <text evidence="2">Belongs to the xanthine dehydrogenase family.</text>
</comment>
<dbReference type="InterPro" id="IPR036010">
    <property type="entry name" value="2Fe-2S_ferredoxin-like_sf"/>
</dbReference>
<dbReference type="EMBL" id="RBNJ01001498">
    <property type="protein sequence ID" value="RUS33096.1"/>
    <property type="molecule type" value="Genomic_DNA"/>
</dbReference>
<feature type="binding site" evidence="13">
    <location>
        <position position="156"/>
    </location>
    <ligand>
        <name>[2Fe-2S] cluster</name>
        <dbReference type="ChEBI" id="CHEBI:190135"/>
        <label>2</label>
    </ligand>
</feature>
<evidence type="ECO:0000256" key="7">
    <source>
        <dbReference type="ARBA" id="ARBA00022827"/>
    </source>
</evidence>
<evidence type="ECO:0000256" key="3">
    <source>
        <dbReference type="ARBA" id="ARBA00022505"/>
    </source>
</evidence>
<proteinExistence type="inferred from homology"/>
<evidence type="ECO:0000256" key="4">
    <source>
        <dbReference type="ARBA" id="ARBA00022630"/>
    </source>
</evidence>
<name>A0A433QTM1_9FUNG</name>
<dbReference type="InterPro" id="IPR002888">
    <property type="entry name" value="2Fe-2S-bd"/>
</dbReference>
<evidence type="ECO:0000256" key="2">
    <source>
        <dbReference type="ARBA" id="ARBA00006849"/>
    </source>
</evidence>
<comment type="cofactor">
    <cofactor evidence="13">
        <name>Mo-molybdopterin</name>
        <dbReference type="ChEBI" id="CHEBI:71302"/>
    </cofactor>
    <text evidence="13">Binds 1 Mo-molybdopterin (Mo-MPT) cofactor per subunit.</text>
</comment>
<evidence type="ECO:0000256" key="10">
    <source>
        <dbReference type="ARBA" id="ARBA00023014"/>
    </source>
</evidence>
<dbReference type="Gene3D" id="3.30.465.10">
    <property type="match status" value="1"/>
</dbReference>
<dbReference type="PROSITE" id="PS51387">
    <property type="entry name" value="FAD_PCMH"/>
    <property type="match status" value="1"/>
</dbReference>
<dbReference type="SUPFAM" id="SSF56176">
    <property type="entry name" value="FAD-binding/transporter-associated domain-like"/>
    <property type="match status" value="1"/>
</dbReference>
<feature type="binding site" evidence="13">
    <location>
        <position position="940"/>
    </location>
    <ligand>
        <name>Mo-molybdopterin</name>
        <dbReference type="ChEBI" id="CHEBI:71302"/>
    </ligand>
    <ligandPart>
        <name>Mo</name>
        <dbReference type="ChEBI" id="CHEBI:28685"/>
    </ligandPart>
</feature>
<feature type="binding site" evidence="13">
    <location>
        <position position="73"/>
    </location>
    <ligand>
        <name>[2Fe-2S] cluster</name>
        <dbReference type="ChEBI" id="CHEBI:190135"/>
        <label>1</label>
    </ligand>
</feature>
<dbReference type="CDD" id="cd00207">
    <property type="entry name" value="fer2"/>
    <property type="match status" value="1"/>
</dbReference>
<evidence type="ECO:0000259" key="16">
    <source>
        <dbReference type="PROSITE" id="PS51387"/>
    </source>
</evidence>
<evidence type="ECO:0000256" key="8">
    <source>
        <dbReference type="ARBA" id="ARBA00023002"/>
    </source>
</evidence>
<reference evidence="17 18" key="1">
    <citation type="journal article" date="2018" name="New Phytol.">
        <title>Phylogenomics of Endogonaceae and evolution of mycorrhizas within Mucoromycota.</title>
        <authorList>
            <person name="Chang Y."/>
            <person name="Desiro A."/>
            <person name="Na H."/>
            <person name="Sandor L."/>
            <person name="Lipzen A."/>
            <person name="Clum A."/>
            <person name="Barry K."/>
            <person name="Grigoriev I.V."/>
            <person name="Martin F.M."/>
            <person name="Stajich J.E."/>
            <person name="Smith M.E."/>
            <person name="Bonito G."/>
            <person name="Spatafora J.W."/>
        </authorList>
    </citation>
    <scope>NUCLEOTIDE SEQUENCE [LARGE SCALE GENOMIC DNA]</scope>
    <source>
        <strain evidence="17 18">AD002</strain>
    </source>
</reference>
<comment type="cofactor">
    <cofactor evidence="13">
        <name>[2Fe-2S] cluster</name>
        <dbReference type="ChEBI" id="CHEBI:190135"/>
    </cofactor>
    <text evidence="13">Binds 2 [2Fe-2S] clusters.</text>
</comment>
<feature type="binding site" evidence="13">
    <location>
        <position position="826"/>
    </location>
    <ligand>
        <name>Mo-molybdopterin</name>
        <dbReference type="ChEBI" id="CHEBI:71302"/>
    </ligand>
    <ligandPart>
        <name>Mo</name>
        <dbReference type="ChEBI" id="CHEBI:28685"/>
    </ligandPart>
</feature>
<dbReference type="GO" id="GO:0051537">
    <property type="term" value="F:2 iron, 2 sulfur cluster binding"/>
    <property type="evidence" value="ECO:0007669"/>
    <property type="project" value="UniProtKB-KW"/>
</dbReference>
<feature type="binding site" evidence="12">
    <location>
        <position position="466"/>
    </location>
    <ligand>
        <name>FAD</name>
        <dbReference type="ChEBI" id="CHEBI:57692"/>
    </ligand>
</feature>
<dbReference type="GO" id="GO:0071949">
    <property type="term" value="F:FAD binding"/>
    <property type="evidence" value="ECO:0007669"/>
    <property type="project" value="InterPro"/>
</dbReference>
<dbReference type="Gene3D" id="3.30.43.10">
    <property type="entry name" value="Uridine Diphospho-n-acetylenolpyruvylglucosamine Reductase, domain 2"/>
    <property type="match status" value="1"/>
</dbReference>
<dbReference type="FunFam" id="3.30.365.10:FF:000003">
    <property type="entry name" value="Aldehyde oxidase 1"/>
    <property type="match status" value="1"/>
</dbReference>
<dbReference type="InterPro" id="IPR001041">
    <property type="entry name" value="2Fe-2S_ferredoxin-type"/>
</dbReference>
<dbReference type="InterPro" id="IPR036856">
    <property type="entry name" value="Ald_Oxase/Xan_DH_a/b_sf"/>
</dbReference>
<keyword evidence="10 13" id="KW-0411">Iron-sulfur</keyword>
<dbReference type="InterPro" id="IPR036884">
    <property type="entry name" value="2Fe-2S-bd_dom_sf"/>
</dbReference>
<dbReference type="InterPro" id="IPR016166">
    <property type="entry name" value="FAD-bd_PCMH"/>
</dbReference>
<dbReference type="SMART" id="SM01092">
    <property type="entry name" value="CO_deh_flav_C"/>
    <property type="match status" value="1"/>
</dbReference>
<dbReference type="SUPFAM" id="SSF55447">
    <property type="entry name" value="CO dehydrogenase flavoprotein C-terminal domain-like"/>
    <property type="match status" value="1"/>
</dbReference>
<dbReference type="PROSITE" id="PS00197">
    <property type="entry name" value="2FE2S_FER_1"/>
    <property type="match status" value="1"/>
</dbReference>
<dbReference type="InterPro" id="IPR006058">
    <property type="entry name" value="2Fe2S_fd_BS"/>
</dbReference>
<accession>A0A433QTM1</accession>
<dbReference type="GO" id="GO:0005506">
    <property type="term" value="F:iron ion binding"/>
    <property type="evidence" value="ECO:0007669"/>
    <property type="project" value="InterPro"/>
</dbReference>
<evidence type="ECO:0000256" key="9">
    <source>
        <dbReference type="ARBA" id="ARBA00023004"/>
    </source>
</evidence>
<dbReference type="Pfam" id="PF02738">
    <property type="entry name" value="MoCoBD_1"/>
    <property type="match status" value="1"/>
</dbReference>
<evidence type="ECO:0000256" key="12">
    <source>
        <dbReference type="PIRSR" id="PIRSR000127-2"/>
    </source>
</evidence>
<feature type="binding site" evidence="12">
    <location>
        <position position="387"/>
    </location>
    <ligand>
        <name>FAD</name>
        <dbReference type="ChEBI" id="CHEBI:57692"/>
    </ligand>
</feature>
<keyword evidence="8" id="KW-0560">Oxidoreductase</keyword>
<dbReference type="FunFam" id="3.10.20.30:FF:000015">
    <property type="entry name" value="Aldehyde oxidase 1"/>
    <property type="match status" value="1"/>
</dbReference>
<feature type="binding site" evidence="12">
    <location>
        <position position="942"/>
    </location>
    <ligand>
        <name>substrate</name>
    </ligand>
</feature>
<feature type="binding site" evidence="13">
    <location>
        <position position="154"/>
    </location>
    <ligand>
        <name>[2Fe-2S] cluster</name>
        <dbReference type="ChEBI" id="CHEBI:190135"/>
        <label>2</label>
    </ligand>
</feature>
<dbReference type="InterPro" id="IPR012675">
    <property type="entry name" value="Beta-grasp_dom_sf"/>
</dbReference>
<dbReference type="InterPro" id="IPR000674">
    <property type="entry name" value="Ald_Oxase/Xan_DH_a/b"/>
</dbReference>
<keyword evidence="3 13" id="KW-0500">Molybdenum</keyword>
<dbReference type="SUPFAM" id="SSF56003">
    <property type="entry name" value="Molybdenum cofactor-binding domain"/>
    <property type="match status" value="1"/>
</dbReference>
<feature type="region of interest" description="Disordered" evidence="14">
    <location>
        <begin position="1300"/>
        <end position="1320"/>
    </location>
</feature>
<evidence type="ECO:0000256" key="1">
    <source>
        <dbReference type="ARBA" id="ARBA00001974"/>
    </source>
</evidence>
<dbReference type="PANTHER" id="PTHR45444:SF3">
    <property type="entry name" value="XANTHINE DEHYDROGENASE"/>
    <property type="match status" value="1"/>
</dbReference>
<feature type="binding site" evidence="13">
    <location>
        <position position="48"/>
    </location>
    <ligand>
        <name>[2Fe-2S] cluster</name>
        <dbReference type="ChEBI" id="CHEBI:190135"/>
        <label>1</label>
    </ligand>
</feature>
<dbReference type="InterPro" id="IPR002346">
    <property type="entry name" value="Mopterin_DH_FAD-bd"/>
</dbReference>
<dbReference type="Gene3D" id="1.10.150.120">
    <property type="entry name" value="[2Fe-2S]-binding domain"/>
    <property type="match status" value="1"/>
</dbReference>
<evidence type="ECO:0000256" key="11">
    <source>
        <dbReference type="ARBA" id="ARBA00034078"/>
    </source>
</evidence>
<dbReference type="PANTHER" id="PTHR45444">
    <property type="entry name" value="XANTHINE DEHYDROGENASE"/>
    <property type="match status" value="1"/>
</dbReference>
<feature type="binding site" evidence="13">
    <location>
        <position position="51"/>
    </location>
    <ligand>
        <name>[2Fe-2S] cluster</name>
        <dbReference type="ChEBI" id="CHEBI:190135"/>
        <label>1</label>
    </ligand>
</feature>
<dbReference type="Gene3D" id="3.30.390.50">
    <property type="entry name" value="CO dehydrogenase flavoprotein, C-terminal domain"/>
    <property type="match status" value="1"/>
</dbReference>
<evidence type="ECO:0000256" key="6">
    <source>
        <dbReference type="ARBA" id="ARBA00022723"/>
    </source>
</evidence>
<dbReference type="SMART" id="SM01008">
    <property type="entry name" value="Ald_Xan_dh_C"/>
    <property type="match status" value="1"/>
</dbReference>
<dbReference type="Gene3D" id="3.30.365.10">
    <property type="entry name" value="Aldehyde oxidase/xanthine dehydrogenase, molybdopterin binding domain"/>
    <property type="match status" value="4"/>
</dbReference>
<keyword evidence="5 13" id="KW-0001">2Fe-2S</keyword>
<dbReference type="InterPro" id="IPR037165">
    <property type="entry name" value="AldOxase/xan_DH_Mopterin-bd_sf"/>
</dbReference>
<comment type="cofactor">
    <cofactor evidence="1 12">
        <name>FAD</name>
        <dbReference type="ChEBI" id="CHEBI:57692"/>
    </cofactor>
</comment>
<dbReference type="Pfam" id="PF20256">
    <property type="entry name" value="MoCoBD_2"/>
    <property type="match status" value="1"/>
</dbReference>
<feature type="binding site" evidence="13">
    <location>
        <position position="801"/>
    </location>
    <ligand>
        <name>Mo-molybdopterin</name>
        <dbReference type="ChEBI" id="CHEBI:71302"/>
    </ligand>
    <ligandPart>
        <name>Mo</name>
        <dbReference type="ChEBI" id="CHEBI:28685"/>
    </ligandPart>
</feature>
<dbReference type="Gene3D" id="3.10.20.30">
    <property type="match status" value="1"/>
</dbReference>
<feature type="binding site" evidence="13">
    <location>
        <position position="43"/>
    </location>
    <ligand>
        <name>[2Fe-2S] cluster</name>
        <dbReference type="ChEBI" id="CHEBI:190135"/>
        <label>1</label>
    </ligand>
</feature>
<dbReference type="InterPro" id="IPR016208">
    <property type="entry name" value="Ald_Oxase/xanthine_DH-like"/>
</dbReference>
<evidence type="ECO:0000256" key="13">
    <source>
        <dbReference type="PIRSR" id="PIRSR000127-3"/>
    </source>
</evidence>
<dbReference type="InterPro" id="IPR016167">
    <property type="entry name" value="FAD-bd_PCMH_sub1"/>
</dbReference>